<name>A0A060R8L9_9BACT</name>
<organism evidence="1 2">
    <name type="scientific">Mucinivorans hirudinis</name>
    <dbReference type="NCBI Taxonomy" id="1433126"/>
    <lineage>
        <taxon>Bacteria</taxon>
        <taxon>Pseudomonadati</taxon>
        <taxon>Bacteroidota</taxon>
        <taxon>Bacteroidia</taxon>
        <taxon>Bacteroidales</taxon>
        <taxon>Rikenellaceae</taxon>
        <taxon>Mucinivorans</taxon>
    </lineage>
</organism>
<evidence type="ECO:0000313" key="2">
    <source>
        <dbReference type="Proteomes" id="UP000027616"/>
    </source>
</evidence>
<accession>A0A060R8L9</accession>
<dbReference type="PATRIC" id="fig|1433126.3.peg.1741"/>
<dbReference type="STRING" id="1433126.BN938_1765"/>
<protein>
    <submittedName>
        <fullName evidence="1">Uncharacterized protein</fullName>
    </submittedName>
</protein>
<keyword evidence="2" id="KW-1185">Reference proteome</keyword>
<dbReference type="AlphaFoldDB" id="A0A060R8L9"/>
<dbReference type="KEGG" id="rbc:BN938_1765"/>
<sequence length="604" mass="67417">MAVNRYSRYKIAIDPESKKVQGLRVGDVVRRQYFDTPNLIYSLMVVTETGTDIIAGKESHYFIGALFEGDEPKSGELLDFVRVTSLVDRSRGGALYMTASDSDSPYMDVIDGLGFEHSLLYIREARKTTTQFSFPISGKVSNPEMLIVSFRVRASKTINGAKLSIGYTDETDGEDSFDITTEWSYRLSAIVMDYPSQYARTLKINPNLSGDEWCEITDLNVIRLSDIATFAKATKARMGKITGIIDPVFGMLEGYGAYFQNLYATRNVNIAGTLTAGDENGFASTFYVGKIHKNVILNSAECAFTNSAVVDMISPVGIGKVRRLSTNSALTVQSSAWREERVGRKYCFSIWVHSGLGAITFYQDEHRIGPLVTETANEWRRHKIVFTVKHSSASTMIIRLVSEQSEPYVTAPQLEAGENTSQYQPTDGRLNETEDYGAWFSKGGIGGTIQNPLLKLNEDGSISSCDDSFVINRDGTGHFASGRFKWTKETIQLKDVTIRWEDLDEQVRENISAVNVVVYSSQGNTFKNGLISTILSASVFRAGENITHLIHESEFRWFRTSSDTYADEYWNNPPRIGKSVEVTADDITHRATFDCEVNLNISNQ</sequence>
<reference evidence="1 2" key="1">
    <citation type="journal article" date="2015" name="Genome Announc.">
        <title>Complete Genome Sequence of the Novel Leech Symbiont Mucinivorans hirudinis M3T.</title>
        <authorList>
            <person name="Nelson M.C."/>
            <person name="Bomar L."/>
            <person name="Graf J."/>
        </authorList>
    </citation>
    <scope>NUCLEOTIDE SEQUENCE [LARGE SCALE GENOMIC DNA]</scope>
    <source>
        <strain evidence="2">M3</strain>
    </source>
</reference>
<dbReference type="EMBL" id="HG934468">
    <property type="protein sequence ID" value="CDN31845.1"/>
    <property type="molecule type" value="Genomic_DNA"/>
</dbReference>
<dbReference type="HOGENOM" id="CLU_370347_0_0_10"/>
<evidence type="ECO:0000313" key="1">
    <source>
        <dbReference type="EMBL" id="CDN31845.1"/>
    </source>
</evidence>
<dbReference type="OrthoDB" id="1031347at2"/>
<proteinExistence type="predicted"/>
<gene>
    <name evidence="1" type="ORF">BN938_1765</name>
</gene>
<dbReference type="Proteomes" id="UP000027616">
    <property type="component" value="Chromosome I"/>
</dbReference>
<dbReference type="eggNOG" id="ENOG5033FND">
    <property type="taxonomic scope" value="Bacteria"/>
</dbReference>